<evidence type="ECO:0000256" key="5">
    <source>
        <dbReference type="ARBA" id="ARBA00023242"/>
    </source>
</evidence>
<dbReference type="PANTHER" id="PTHR45914:SF2">
    <property type="entry name" value="TRANSCRIPTION FACTOR BHLH140-LIKE PROTEIN"/>
    <property type="match status" value="1"/>
</dbReference>
<dbReference type="GO" id="GO:0003700">
    <property type="term" value="F:DNA-binding transcription factor activity"/>
    <property type="evidence" value="ECO:0007669"/>
    <property type="project" value="InterPro"/>
</dbReference>
<dbReference type="PANTHER" id="PTHR45914">
    <property type="entry name" value="TRANSCRIPTION FACTOR HEC3-RELATED"/>
    <property type="match status" value="1"/>
</dbReference>
<dbReference type="AlphaFoldDB" id="A0A3Q7HVI3"/>
<evidence type="ECO:0000256" key="3">
    <source>
        <dbReference type="ARBA" id="ARBA00023125"/>
    </source>
</evidence>
<dbReference type="InterPro" id="IPR036638">
    <property type="entry name" value="HLH_DNA-bd_sf"/>
</dbReference>
<dbReference type="STRING" id="4081.A0A3Q7HVI3"/>
<keyword evidence="4" id="KW-0804">Transcription</keyword>
<keyword evidence="5" id="KW-0539">Nucleus</keyword>
<evidence type="ECO:0000313" key="8">
    <source>
        <dbReference type="Proteomes" id="UP000004994"/>
    </source>
</evidence>
<evidence type="ECO:0000259" key="6">
    <source>
        <dbReference type="PROSITE" id="PS50888"/>
    </source>
</evidence>
<proteinExistence type="predicted"/>
<dbReference type="Pfam" id="PF00010">
    <property type="entry name" value="HLH"/>
    <property type="match status" value="1"/>
</dbReference>
<reference evidence="7" key="2">
    <citation type="submission" date="2019-01" db="UniProtKB">
        <authorList>
            <consortium name="EnsemblPlants"/>
        </authorList>
    </citation>
    <scope>IDENTIFICATION</scope>
    <source>
        <strain evidence="7">cv. Heinz 1706</strain>
    </source>
</reference>
<comment type="subcellular location">
    <subcellularLocation>
        <location evidence="1">Nucleus</location>
    </subcellularLocation>
</comment>
<evidence type="ECO:0000313" key="7">
    <source>
        <dbReference type="EnsemblPlants" id="Solyc09g005070.1.1.1"/>
    </source>
</evidence>
<dbReference type="GO" id="GO:0005634">
    <property type="term" value="C:nucleus"/>
    <property type="evidence" value="ECO:0007669"/>
    <property type="project" value="UniProtKB-SubCell"/>
</dbReference>
<keyword evidence="2" id="KW-0805">Transcription regulation</keyword>
<dbReference type="EnsemblPlants" id="Solyc09g005070.1.1">
    <property type="protein sequence ID" value="Solyc09g005070.1.1.1"/>
    <property type="gene ID" value="Solyc09g005070.1"/>
</dbReference>
<evidence type="ECO:0000256" key="1">
    <source>
        <dbReference type="ARBA" id="ARBA00004123"/>
    </source>
</evidence>
<dbReference type="InterPro" id="IPR045843">
    <property type="entry name" value="IND-like"/>
</dbReference>
<dbReference type="SMART" id="SM00353">
    <property type="entry name" value="HLH"/>
    <property type="match status" value="1"/>
</dbReference>
<name>A0A3Q7HVI3_SOLLC</name>
<feature type="domain" description="BHLH" evidence="6">
    <location>
        <begin position="21"/>
        <end position="70"/>
    </location>
</feature>
<keyword evidence="3" id="KW-0238">DNA-binding</keyword>
<keyword evidence="8" id="KW-1185">Reference proteome</keyword>
<dbReference type="Proteomes" id="UP000004994">
    <property type="component" value="Chromosome 9"/>
</dbReference>
<dbReference type="InParanoid" id="A0A3Q7HVI3"/>
<sequence>MNSKEKKERVYSSAPKKVMKLSTDPQSIAARERRHRISDRFKILQSLVPGGSKMDTVTMLEEAIHYVKFLKTQIWLHQTMVNLVDINHEMVGYYPLVDDDQNIHKNNISSMDYQQMQQVQSYDNDAFQQVEFPFEETNISGDVFMYYN</sequence>
<protein>
    <recommendedName>
        <fullName evidence="6">BHLH domain-containing protein</fullName>
    </recommendedName>
</protein>
<organism evidence="7">
    <name type="scientific">Solanum lycopersicum</name>
    <name type="common">Tomato</name>
    <name type="synonym">Lycopersicon esculentum</name>
    <dbReference type="NCBI Taxonomy" id="4081"/>
    <lineage>
        <taxon>Eukaryota</taxon>
        <taxon>Viridiplantae</taxon>
        <taxon>Streptophyta</taxon>
        <taxon>Embryophyta</taxon>
        <taxon>Tracheophyta</taxon>
        <taxon>Spermatophyta</taxon>
        <taxon>Magnoliopsida</taxon>
        <taxon>eudicotyledons</taxon>
        <taxon>Gunneridae</taxon>
        <taxon>Pentapetalae</taxon>
        <taxon>asterids</taxon>
        <taxon>lamiids</taxon>
        <taxon>Solanales</taxon>
        <taxon>Solanaceae</taxon>
        <taxon>Solanoideae</taxon>
        <taxon>Solaneae</taxon>
        <taxon>Solanum</taxon>
        <taxon>Solanum subgen. Lycopersicon</taxon>
    </lineage>
</organism>
<evidence type="ECO:0000256" key="2">
    <source>
        <dbReference type="ARBA" id="ARBA00023015"/>
    </source>
</evidence>
<evidence type="ECO:0000256" key="4">
    <source>
        <dbReference type="ARBA" id="ARBA00023163"/>
    </source>
</evidence>
<dbReference type="Gene3D" id="4.10.280.10">
    <property type="entry name" value="Helix-loop-helix DNA-binding domain"/>
    <property type="match status" value="1"/>
</dbReference>
<dbReference type="Gramene" id="Solyc09g005070.1.1">
    <property type="protein sequence ID" value="Solyc09g005070.1.1.1"/>
    <property type="gene ID" value="Solyc09g005070.1"/>
</dbReference>
<dbReference type="CDD" id="cd11454">
    <property type="entry name" value="bHLH_AtIND_like"/>
    <property type="match status" value="1"/>
</dbReference>
<dbReference type="FunFam" id="4.10.280.10:FF:000089">
    <property type="entry name" value="Transcription factor LAX PANICLE"/>
    <property type="match status" value="1"/>
</dbReference>
<reference evidence="7" key="1">
    <citation type="journal article" date="2012" name="Nature">
        <title>The tomato genome sequence provides insights into fleshy fruit evolution.</title>
        <authorList>
            <consortium name="Tomato Genome Consortium"/>
        </authorList>
    </citation>
    <scope>NUCLEOTIDE SEQUENCE [LARGE SCALE GENOMIC DNA]</scope>
    <source>
        <strain evidence="7">cv. Heinz 1706</strain>
    </source>
</reference>
<dbReference type="PaxDb" id="4081-Solyc09g005070.1.1"/>
<accession>A0A3Q7HVI3</accession>
<dbReference type="GO" id="GO:0003677">
    <property type="term" value="F:DNA binding"/>
    <property type="evidence" value="ECO:0007669"/>
    <property type="project" value="UniProtKB-KW"/>
</dbReference>
<dbReference type="OMA" id="HQTMINI"/>
<dbReference type="SMR" id="A0A3Q7HVI3"/>
<dbReference type="InterPro" id="IPR011598">
    <property type="entry name" value="bHLH_dom"/>
</dbReference>
<dbReference type="GO" id="GO:0046983">
    <property type="term" value="F:protein dimerization activity"/>
    <property type="evidence" value="ECO:0007669"/>
    <property type="project" value="InterPro"/>
</dbReference>
<dbReference type="PROSITE" id="PS50888">
    <property type="entry name" value="BHLH"/>
    <property type="match status" value="1"/>
</dbReference>
<dbReference type="SUPFAM" id="SSF47459">
    <property type="entry name" value="HLH, helix-loop-helix DNA-binding domain"/>
    <property type="match status" value="1"/>
</dbReference>